<name>A0A3Q9KZ85_STRGD</name>
<dbReference type="Proteomes" id="UP000271291">
    <property type="component" value="Chromosome"/>
</dbReference>
<keyword evidence="1" id="KW-0812">Transmembrane</keyword>
<reference evidence="4 6" key="1">
    <citation type="submission" date="2018-04" db="EMBL/GenBank/DDBJ databases">
        <title>Complete genome sequences of Streptomyces griseoviridis K61 and characterization of antagonistic properties of biological control agents.</title>
        <authorList>
            <person name="Mariita R.M."/>
            <person name="Sello J.K."/>
        </authorList>
    </citation>
    <scope>NUCLEOTIDE SEQUENCE [LARGE SCALE GENOMIC DNA]</scope>
    <source>
        <strain evidence="4 6">K61</strain>
    </source>
</reference>
<protein>
    <submittedName>
        <fullName evidence="3">NAD-dependent epimerase/dehydratase family protein</fullName>
    </submittedName>
</protein>
<evidence type="ECO:0000313" key="4">
    <source>
        <dbReference type="EMBL" id="QCN84090.1"/>
    </source>
</evidence>
<keyword evidence="1" id="KW-0472">Membrane</keyword>
<evidence type="ECO:0000256" key="1">
    <source>
        <dbReference type="SAM" id="Phobius"/>
    </source>
</evidence>
<dbReference type="PANTHER" id="PTHR43245">
    <property type="entry name" value="BIFUNCTIONAL POLYMYXIN RESISTANCE PROTEIN ARNA"/>
    <property type="match status" value="1"/>
</dbReference>
<dbReference type="KEGG" id="sgd:ELQ87_36105"/>
<organism evidence="3 5">
    <name type="scientific">Streptomyces griseoviridis</name>
    <dbReference type="NCBI Taxonomy" id="45398"/>
    <lineage>
        <taxon>Bacteria</taxon>
        <taxon>Bacillati</taxon>
        <taxon>Actinomycetota</taxon>
        <taxon>Actinomycetes</taxon>
        <taxon>Kitasatosporales</taxon>
        <taxon>Streptomycetaceae</taxon>
        <taxon>Streptomyces</taxon>
    </lineage>
</organism>
<dbReference type="Pfam" id="PF01370">
    <property type="entry name" value="Epimerase"/>
    <property type="match status" value="1"/>
</dbReference>
<dbReference type="Proteomes" id="UP000501753">
    <property type="component" value="Chromosome"/>
</dbReference>
<evidence type="ECO:0000313" key="6">
    <source>
        <dbReference type="Proteomes" id="UP000501753"/>
    </source>
</evidence>
<dbReference type="Gene3D" id="3.40.50.720">
    <property type="entry name" value="NAD(P)-binding Rossmann-like Domain"/>
    <property type="match status" value="1"/>
</dbReference>
<feature type="domain" description="NAD-dependent epimerase/dehydratase" evidence="2">
    <location>
        <begin position="21"/>
        <end position="217"/>
    </location>
</feature>
<proteinExistence type="predicted"/>
<reference evidence="3 5" key="2">
    <citation type="submission" date="2018-12" db="EMBL/GenBank/DDBJ databases">
        <title>Streptomyces griseoviridis F1-27 complete genome.</title>
        <authorList>
            <person name="Mariita R.M."/>
            <person name="Sello J.K."/>
        </authorList>
    </citation>
    <scope>NUCLEOTIDE SEQUENCE [LARGE SCALE GENOMIC DNA]</scope>
    <source>
        <strain evidence="3 5">F1-27</strain>
    </source>
</reference>
<evidence type="ECO:0000313" key="5">
    <source>
        <dbReference type="Proteomes" id="UP000271291"/>
    </source>
</evidence>
<accession>A0A3Q9KZ85</accession>
<gene>
    <name evidence="4" type="ORF">DDJ31_03140</name>
    <name evidence="3" type="ORF">ELQ87_36105</name>
</gene>
<keyword evidence="6" id="KW-1185">Reference proteome</keyword>
<keyword evidence="1" id="KW-1133">Transmembrane helix</keyword>
<dbReference type="EMBL" id="CP034687">
    <property type="protein sequence ID" value="AZS89063.1"/>
    <property type="molecule type" value="Genomic_DNA"/>
</dbReference>
<evidence type="ECO:0000313" key="3">
    <source>
        <dbReference type="EMBL" id="AZS89063.1"/>
    </source>
</evidence>
<dbReference type="InterPro" id="IPR001509">
    <property type="entry name" value="Epimerase_deHydtase"/>
</dbReference>
<dbReference type="OrthoDB" id="3174087at2"/>
<dbReference type="EMBL" id="CP029078">
    <property type="protein sequence ID" value="QCN84090.1"/>
    <property type="molecule type" value="Genomic_DNA"/>
</dbReference>
<evidence type="ECO:0000259" key="2">
    <source>
        <dbReference type="Pfam" id="PF01370"/>
    </source>
</evidence>
<dbReference type="AlphaFoldDB" id="A0A3Q9KZ85"/>
<dbReference type="SUPFAM" id="SSF51735">
    <property type="entry name" value="NAD(P)-binding Rossmann-fold domains"/>
    <property type="match status" value="1"/>
</dbReference>
<sequence>MRPRHAPRAGRRERRVNRPHVLVTGGAGFVGGAVLPLLRAAGVRVRVLAHRRPTERGPDVEVVDGDLTDPSSVRGLCQGVDRVLHLASYVGKDEERCQAVNVEGTHRLVAEARRAGVTGFVRLGTAAVYGNGPFVRTAEGAEEPRPVSSTSRSRLAGEEPVLAAGGAVLRPYLVYGAGDRWVMPALARMLRALPSGLPERGSARLSLTEVGSLAAALVGTAVHTPPRRAAGVFHACPERPVTLRELVATAHRELGLPLVRGDQPFERAREELLAAGCDPHLLDLFGVDHWFDGTRLRTLGSHPPLTGLAEGLAAHADWYRAHLP</sequence>
<dbReference type="InterPro" id="IPR036291">
    <property type="entry name" value="NAD(P)-bd_dom_sf"/>
</dbReference>
<dbReference type="InterPro" id="IPR050177">
    <property type="entry name" value="Lipid_A_modif_metabolic_enz"/>
</dbReference>
<feature type="transmembrane region" description="Helical" evidence="1">
    <location>
        <begin position="21"/>
        <end position="38"/>
    </location>
</feature>